<keyword evidence="2" id="KW-1185">Reference proteome</keyword>
<reference evidence="2" key="1">
    <citation type="journal article" date="2019" name="Int. J. Syst. Evol. Microbiol.">
        <title>The Global Catalogue of Microorganisms (GCM) 10K type strain sequencing project: providing services to taxonomists for standard genome sequencing and annotation.</title>
        <authorList>
            <consortium name="The Broad Institute Genomics Platform"/>
            <consortium name="The Broad Institute Genome Sequencing Center for Infectious Disease"/>
            <person name="Wu L."/>
            <person name="Ma J."/>
        </authorList>
    </citation>
    <scope>NUCLEOTIDE SEQUENCE [LARGE SCALE GENOMIC DNA]</scope>
    <source>
        <strain evidence="2">JCM 18409</strain>
    </source>
</reference>
<accession>A0ABP9J9W3</accession>
<organism evidence="1 2">
    <name type="scientific">Streptomyces siamensis</name>
    <dbReference type="NCBI Taxonomy" id="1274986"/>
    <lineage>
        <taxon>Bacteria</taxon>
        <taxon>Bacillati</taxon>
        <taxon>Actinomycetota</taxon>
        <taxon>Actinomycetes</taxon>
        <taxon>Kitasatosporales</taxon>
        <taxon>Streptomycetaceae</taxon>
        <taxon>Streptomyces</taxon>
    </lineage>
</organism>
<evidence type="ECO:0000313" key="1">
    <source>
        <dbReference type="EMBL" id="GAA5023708.1"/>
    </source>
</evidence>
<dbReference type="EMBL" id="BAABKB010000023">
    <property type="protein sequence ID" value="GAA5023708.1"/>
    <property type="molecule type" value="Genomic_DNA"/>
</dbReference>
<comment type="caution">
    <text evidence="1">The sequence shown here is derived from an EMBL/GenBank/DDBJ whole genome shotgun (WGS) entry which is preliminary data.</text>
</comment>
<sequence>MVVRGISRGWYDRVDTVSWSPTYLGAVSKNDARCNGVIFPVTPEELRAYARRESGYRPTRIASSNITMLDGSTRPPVGTVWYFANVTRRYPSERYPIVQSYVDVCLDGCLENEERFPEARKAQFAKEFIRTTSDWRAPWFNDRIYPWRPTVHVPRANSIDTLIRDELGEDLFDQITLPRR</sequence>
<protein>
    <submittedName>
        <fullName evidence="1">Uncharacterized protein</fullName>
    </submittedName>
</protein>
<evidence type="ECO:0000313" key="2">
    <source>
        <dbReference type="Proteomes" id="UP001501759"/>
    </source>
</evidence>
<gene>
    <name evidence="1" type="ORF">GCM10023335_56690</name>
</gene>
<name>A0ABP9J9W3_9ACTN</name>
<dbReference type="Proteomes" id="UP001501759">
    <property type="component" value="Unassembled WGS sequence"/>
</dbReference>
<dbReference type="Gene3D" id="3.10.490.10">
    <property type="entry name" value="Gamma-glutamyl cyclotransferase-like"/>
    <property type="match status" value="1"/>
</dbReference>
<proteinExistence type="predicted"/>